<dbReference type="InterPro" id="IPR002686">
    <property type="entry name" value="Transposase_17"/>
</dbReference>
<evidence type="ECO:0000313" key="3">
    <source>
        <dbReference type="Proteomes" id="UP000610594"/>
    </source>
</evidence>
<dbReference type="EMBL" id="WHJF01000429">
    <property type="protein sequence ID" value="NHZ67238.1"/>
    <property type="molecule type" value="Genomic_DNA"/>
</dbReference>
<feature type="domain" description="Transposase IS200-like" evidence="1">
    <location>
        <begin position="13"/>
        <end position="44"/>
    </location>
</feature>
<reference evidence="2 3" key="1">
    <citation type="submission" date="2019-10" db="EMBL/GenBank/DDBJ databases">
        <title>Taxonomy of Antarctic Massilia spp.: description of Massilia rubra sp. nov., Massilia aquatica sp. nov., Massilia mucilaginosa sp. nov., Massilia frigida sp. nov. isolated from streams, lakes and regoliths.</title>
        <authorList>
            <person name="Holochova P."/>
            <person name="Sedlacek I."/>
            <person name="Kralova S."/>
            <person name="Maslanova I."/>
            <person name="Busse H.-J."/>
            <person name="Stankova E."/>
            <person name="Vrbovska V."/>
            <person name="Kovarovic V."/>
            <person name="Bartak M."/>
            <person name="Svec P."/>
            <person name="Pantucek R."/>
        </authorList>
    </citation>
    <scope>NUCLEOTIDE SEQUENCE [LARGE SCALE GENOMIC DNA]</scope>
    <source>
        <strain evidence="2 3">CCM 8694</strain>
    </source>
</reference>
<evidence type="ECO:0000259" key="1">
    <source>
        <dbReference type="Pfam" id="PF01797"/>
    </source>
</evidence>
<evidence type="ECO:0000313" key="2">
    <source>
        <dbReference type="EMBL" id="NHZ67238.1"/>
    </source>
</evidence>
<keyword evidence="3" id="KW-1185">Reference proteome</keyword>
<dbReference type="RefSeq" id="WP_229506104.1">
    <property type="nucleotide sequence ID" value="NZ_WHJF01000429.1"/>
</dbReference>
<proteinExistence type="predicted"/>
<dbReference type="InterPro" id="IPR036515">
    <property type="entry name" value="Transposase_17_sf"/>
</dbReference>
<organism evidence="2 3">
    <name type="scientific">Massilia genomosp. 1</name>
    <dbReference type="NCBI Taxonomy" id="2609280"/>
    <lineage>
        <taxon>Bacteria</taxon>
        <taxon>Pseudomonadati</taxon>
        <taxon>Pseudomonadota</taxon>
        <taxon>Betaproteobacteria</taxon>
        <taxon>Burkholderiales</taxon>
        <taxon>Oxalobacteraceae</taxon>
        <taxon>Telluria group</taxon>
        <taxon>Massilia</taxon>
    </lineage>
</organism>
<sequence>MSHYNEIRHGRHCVFLMHLHLVFATKYRREVFTKEILDDLRPICS</sequence>
<protein>
    <submittedName>
        <fullName evidence="2">IS200/IS605 family transposase</fullName>
    </submittedName>
</protein>
<feature type="non-terminal residue" evidence="2">
    <location>
        <position position="45"/>
    </location>
</feature>
<name>A0ABX0MX16_9BURK</name>
<dbReference type="Pfam" id="PF01797">
    <property type="entry name" value="Y1_Tnp"/>
    <property type="match status" value="1"/>
</dbReference>
<dbReference type="Proteomes" id="UP000610594">
    <property type="component" value="Unassembled WGS sequence"/>
</dbReference>
<comment type="caution">
    <text evidence="2">The sequence shown here is derived from an EMBL/GenBank/DDBJ whole genome shotgun (WGS) entry which is preliminary data.</text>
</comment>
<accession>A0ABX0MX16</accession>
<dbReference type="SUPFAM" id="SSF143422">
    <property type="entry name" value="Transposase IS200-like"/>
    <property type="match status" value="1"/>
</dbReference>
<gene>
    <name evidence="2" type="ORF">F1735_34195</name>
</gene>
<dbReference type="Gene3D" id="3.30.70.1290">
    <property type="entry name" value="Transposase IS200-like"/>
    <property type="match status" value="1"/>
</dbReference>